<dbReference type="SMART" id="SM00563">
    <property type="entry name" value="PlsC"/>
    <property type="match status" value="1"/>
</dbReference>
<dbReference type="GO" id="GO:0005886">
    <property type="term" value="C:plasma membrane"/>
    <property type="evidence" value="ECO:0007669"/>
    <property type="project" value="TreeGrafter"/>
</dbReference>
<dbReference type="GO" id="GO:0006654">
    <property type="term" value="P:phosphatidic acid biosynthetic process"/>
    <property type="evidence" value="ECO:0007669"/>
    <property type="project" value="TreeGrafter"/>
</dbReference>
<evidence type="ECO:0000313" key="5">
    <source>
        <dbReference type="Proteomes" id="UP000657385"/>
    </source>
</evidence>
<dbReference type="SUPFAM" id="SSF69593">
    <property type="entry name" value="Glycerol-3-phosphate (1)-acyltransferase"/>
    <property type="match status" value="1"/>
</dbReference>
<organism evidence="4 5">
    <name type="scientific">Streptacidiphilus fuscans</name>
    <dbReference type="NCBI Taxonomy" id="2789292"/>
    <lineage>
        <taxon>Bacteria</taxon>
        <taxon>Bacillati</taxon>
        <taxon>Actinomycetota</taxon>
        <taxon>Actinomycetes</taxon>
        <taxon>Kitasatosporales</taxon>
        <taxon>Streptomycetaceae</taxon>
        <taxon>Streptacidiphilus</taxon>
    </lineage>
</organism>
<dbReference type="CDD" id="cd07989">
    <property type="entry name" value="LPLAT_AGPAT-like"/>
    <property type="match status" value="1"/>
</dbReference>
<dbReference type="PANTHER" id="PTHR10434:SF11">
    <property type="entry name" value="1-ACYL-SN-GLYCEROL-3-PHOSPHATE ACYLTRANSFERASE"/>
    <property type="match status" value="1"/>
</dbReference>
<sequence length="236" mass="25299">MAYDPLRPPVNPGGTVSQALAKLVLSPLTRMVYRPVVVGRENVPKRGPVIIASNHLAAIDSAVIPLLAPRPVSFLAKAEYFTGSGLRGRLNKIFFTAMDSIPVERGTHRSAQASLDAGLEVLQGGGAFGIYPEGTRSRDGRLYRGRTGVAWLALASGAPVVPVALTGTERIQPVGKLLPRIRRVTIQFGEPLDFSARIGETPVGPVRREITDQIMDAIHALSAQPRADVYNEPPKA</sequence>
<keyword evidence="2 4" id="KW-0012">Acyltransferase</keyword>
<gene>
    <name evidence="4" type="ORF">I2501_36550</name>
</gene>
<keyword evidence="1" id="KW-0808">Transferase</keyword>
<evidence type="ECO:0000313" key="4">
    <source>
        <dbReference type="EMBL" id="MBF9073540.1"/>
    </source>
</evidence>
<keyword evidence="5" id="KW-1185">Reference proteome</keyword>
<dbReference type="GO" id="GO:0003841">
    <property type="term" value="F:1-acylglycerol-3-phosphate O-acyltransferase activity"/>
    <property type="evidence" value="ECO:0007669"/>
    <property type="project" value="TreeGrafter"/>
</dbReference>
<protein>
    <submittedName>
        <fullName evidence="4">1-acyl-sn-glycerol-3-phosphate acyltransferase</fullName>
    </submittedName>
</protein>
<dbReference type="Pfam" id="PF01553">
    <property type="entry name" value="Acyltransferase"/>
    <property type="match status" value="1"/>
</dbReference>
<evidence type="ECO:0000256" key="2">
    <source>
        <dbReference type="ARBA" id="ARBA00023315"/>
    </source>
</evidence>
<evidence type="ECO:0000256" key="1">
    <source>
        <dbReference type="ARBA" id="ARBA00022679"/>
    </source>
</evidence>
<dbReference type="AlphaFoldDB" id="A0A931B957"/>
<feature type="domain" description="Phospholipid/glycerol acyltransferase" evidence="3">
    <location>
        <begin position="49"/>
        <end position="168"/>
    </location>
</feature>
<dbReference type="EMBL" id="JADPRT010000023">
    <property type="protein sequence ID" value="MBF9073540.1"/>
    <property type="molecule type" value="Genomic_DNA"/>
</dbReference>
<accession>A0A931B957</accession>
<comment type="caution">
    <text evidence="4">The sequence shown here is derived from an EMBL/GenBank/DDBJ whole genome shotgun (WGS) entry which is preliminary data.</text>
</comment>
<dbReference type="InterPro" id="IPR002123">
    <property type="entry name" value="Plipid/glycerol_acylTrfase"/>
</dbReference>
<reference evidence="4" key="1">
    <citation type="submission" date="2020-11" db="EMBL/GenBank/DDBJ databases">
        <title>Isolation and identification of active actinomycetes.</title>
        <authorList>
            <person name="Yu B."/>
        </authorList>
    </citation>
    <scope>NUCLEOTIDE SEQUENCE</scope>
    <source>
        <strain evidence="4">NEAU-YB345</strain>
    </source>
</reference>
<dbReference type="Proteomes" id="UP000657385">
    <property type="component" value="Unassembled WGS sequence"/>
</dbReference>
<name>A0A931B957_9ACTN</name>
<evidence type="ECO:0000259" key="3">
    <source>
        <dbReference type="SMART" id="SM00563"/>
    </source>
</evidence>
<dbReference type="PANTHER" id="PTHR10434">
    <property type="entry name" value="1-ACYL-SN-GLYCEROL-3-PHOSPHATE ACYLTRANSFERASE"/>
    <property type="match status" value="1"/>
</dbReference>
<proteinExistence type="predicted"/>